<evidence type="ECO:0000313" key="3">
    <source>
        <dbReference type="Proteomes" id="UP000186917"/>
    </source>
</evidence>
<keyword evidence="1" id="KW-0812">Transmembrane</keyword>
<gene>
    <name evidence="2" type="ORF">SAMN05421788_110132</name>
</gene>
<keyword evidence="1" id="KW-1133">Transmembrane helix</keyword>
<accession>A0A1N7R853</accession>
<dbReference type="STRING" id="477680.SAMN05421788_110132"/>
<proteinExistence type="predicted"/>
<evidence type="ECO:0000313" key="2">
    <source>
        <dbReference type="EMBL" id="SIT31310.1"/>
    </source>
</evidence>
<sequence>MRRNRFLRGVLYCTLVLVITFLYRSQIMHQQAHFTMSIVLEYIGLILMMGFLFMFFMPNGKKD</sequence>
<dbReference type="EMBL" id="FTOR01000010">
    <property type="protein sequence ID" value="SIT31310.1"/>
    <property type="molecule type" value="Genomic_DNA"/>
</dbReference>
<protein>
    <submittedName>
        <fullName evidence="2">Uncharacterized protein</fullName>
    </submittedName>
</protein>
<reference evidence="3" key="1">
    <citation type="submission" date="2017-01" db="EMBL/GenBank/DDBJ databases">
        <authorList>
            <person name="Varghese N."/>
            <person name="Submissions S."/>
        </authorList>
    </citation>
    <scope>NUCLEOTIDE SEQUENCE [LARGE SCALE GENOMIC DNA]</scope>
    <source>
        <strain evidence="3">DSM 21054</strain>
    </source>
</reference>
<dbReference type="RefSeq" id="WP_144264140.1">
    <property type="nucleotide sequence ID" value="NZ_AP017422.1"/>
</dbReference>
<evidence type="ECO:0000256" key="1">
    <source>
        <dbReference type="SAM" id="Phobius"/>
    </source>
</evidence>
<keyword evidence="3" id="KW-1185">Reference proteome</keyword>
<feature type="transmembrane region" description="Helical" evidence="1">
    <location>
        <begin position="35"/>
        <end position="57"/>
    </location>
</feature>
<feature type="transmembrane region" description="Helical" evidence="1">
    <location>
        <begin position="6"/>
        <end position="23"/>
    </location>
</feature>
<name>A0A1N7R853_9BACT</name>
<organism evidence="2 3">
    <name type="scientific">Filimonas lacunae</name>
    <dbReference type="NCBI Taxonomy" id="477680"/>
    <lineage>
        <taxon>Bacteria</taxon>
        <taxon>Pseudomonadati</taxon>
        <taxon>Bacteroidota</taxon>
        <taxon>Chitinophagia</taxon>
        <taxon>Chitinophagales</taxon>
        <taxon>Chitinophagaceae</taxon>
        <taxon>Filimonas</taxon>
    </lineage>
</organism>
<dbReference type="Proteomes" id="UP000186917">
    <property type="component" value="Unassembled WGS sequence"/>
</dbReference>
<keyword evidence="1" id="KW-0472">Membrane</keyword>
<dbReference type="AlphaFoldDB" id="A0A1N7R853"/>